<reference evidence="11" key="2">
    <citation type="submission" date="2021-04" db="EMBL/GenBank/DDBJ databases">
        <authorList>
            <person name="Podell S."/>
        </authorList>
    </citation>
    <scope>NUCLEOTIDE SEQUENCE</scope>
    <source>
        <strain evidence="11">Hildebrandi</strain>
    </source>
</reference>
<evidence type="ECO:0000259" key="10">
    <source>
        <dbReference type="PROSITE" id="PS50222"/>
    </source>
</evidence>
<dbReference type="EMBL" id="JAGRRH010000013">
    <property type="protein sequence ID" value="KAG7359714.1"/>
    <property type="molecule type" value="Genomic_DNA"/>
</dbReference>
<dbReference type="PANTHER" id="PTHR11003:SF291">
    <property type="entry name" value="IP11374P"/>
    <property type="match status" value="1"/>
</dbReference>
<name>A0A9K3PWI6_9STRA</name>
<proteinExistence type="predicted"/>
<organism evidence="11 12">
    <name type="scientific">Nitzschia inconspicua</name>
    <dbReference type="NCBI Taxonomy" id="303405"/>
    <lineage>
        <taxon>Eukaryota</taxon>
        <taxon>Sar</taxon>
        <taxon>Stramenopiles</taxon>
        <taxon>Ochrophyta</taxon>
        <taxon>Bacillariophyta</taxon>
        <taxon>Bacillariophyceae</taxon>
        <taxon>Bacillariophycidae</taxon>
        <taxon>Bacillariales</taxon>
        <taxon>Bacillariaceae</taxon>
        <taxon>Nitzschia</taxon>
    </lineage>
</organism>
<evidence type="ECO:0000313" key="12">
    <source>
        <dbReference type="Proteomes" id="UP000693970"/>
    </source>
</evidence>
<protein>
    <submittedName>
        <fullName evidence="11">Potassium channel protein</fullName>
    </submittedName>
</protein>
<sequence>MKKFFRGIFSATADVDYFPPESQLLVENPEATVAPNEVVASADEGNAGVSGLVSEERQPQHVRLSTETDGRGMGSPGPTDEYRAWSQSFEAFHQAIFHTAVYFAMGVLAYSFLLDTKWDIVDSLYFSVVIFTTVGYGDLCPDTTQAQMFTIFFAIYGIIILGIFLGILGDMLVERQQQKRQNSMEKARRQYLQTFQHGTYQHGNHPPMETIQEENPVEELCFKIYCEVCLKNIWAIVILFAVAIPVILIEKWDFAKGIYWMVITGTTIGLGDETPSQALSKGLCIFYIPLAVYLVGRFLGLVATTFLDQRSRKTEQQFLNRALTLSDIKRMDLNNDGGVSREEFLVYMLITLQKVNEDDIKDIIAVYRKLDKTGDGVLNSADLAAEVKKSNEITTGLQPGAFSTGLDPVA</sequence>
<dbReference type="GO" id="GO:0022841">
    <property type="term" value="F:potassium ion leak channel activity"/>
    <property type="evidence" value="ECO:0007669"/>
    <property type="project" value="TreeGrafter"/>
</dbReference>
<comment type="caution">
    <text evidence="11">The sequence shown here is derived from an EMBL/GenBank/DDBJ whole genome shotgun (WGS) entry which is preliminary data.</text>
</comment>
<keyword evidence="12" id="KW-1185">Reference proteome</keyword>
<evidence type="ECO:0000256" key="8">
    <source>
        <dbReference type="SAM" id="MobiDB-lite"/>
    </source>
</evidence>
<evidence type="ECO:0000256" key="6">
    <source>
        <dbReference type="ARBA" id="ARBA00023136"/>
    </source>
</evidence>
<dbReference type="PROSITE" id="PS50222">
    <property type="entry name" value="EF_HAND_2"/>
    <property type="match status" value="2"/>
</dbReference>
<feature type="region of interest" description="Disordered" evidence="8">
    <location>
        <begin position="56"/>
        <end position="77"/>
    </location>
</feature>
<feature type="domain" description="EF-hand" evidence="10">
    <location>
        <begin position="328"/>
        <end position="354"/>
    </location>
</feature>
<dbReference type="GO" id="GO:0015271">
    <property type="term" value="F:outward rectifier potassium channel activity"/>
    <property type="evidence" value="ECO:0007669"/>
    <property type="project" value="TreeGrafter"/>
</dbReference>
<evidence type="ECO:0000313" key="11">
    <source>
        <dbReference type="EMBL" id="KAG7359714.1"/>
    </source>
</evidence>
<dbReference type="InterPro" id="IPR003280">
    <property type="entry name" value="2pore_dom_K_chnl"/>
</dbReference>
<evidence type="ECO:0000256" key="4">
    <source>
        <dbReference type="ARBA" id="ARBA00022989"/>
    </source>
</evidence>
<dbReference type="GO" id="GO:0005886">
    <property type="term" value="C:plasma membrane"/>
    <property type="evidence" value="ECO:0007669"/>
    <property type="project" value="TreeGrafter"/>
</dbReference>
<keyword evidence="4 9" id="KW-1133">Transmembrane helix</keyword>
<evidence type="ECO:0000256" key="7">
    <source>
        <dbReference type="ARBA" id="ARBA00023303"/>
    </source>
</evidence>
<dbReference type="PANTHER" id="PTHR11003">
    <property type="entry name" value="POTASSIUM CHANNEL, SUBFAMILY K"/>
    <property type="match status" value="1"/>
</dbReference>
<dbReference type="GO" id="GO:0030322">
    <property type="term" value="P:stabilization of membrane potential"/>
    <property type="evidence" value="ECO:0007669"/>
    <property type="project" value="TreeGrafter"/>
</dbReference>
<evidence type="ECO:0000256" key="1">
    <source>
        <dbReference type="ARBA" id="ARBA00004141"/>
    </source>
</evidence>
<feature type="transmembrane region" description="Helical" evidence="9">
    <location>
        <begin position="95"/>
        <end position="113"/>
    </location>
</feature>
<evidence type="ECO:0000256" key="9">
    <source>
        <dbReference type="SAM" id="Phobius"/>
    </source>
</evidence>
<evidence type="ECO:0000256" key="2">
    <source>
        <dbReference type="ARBA" id="ARBA00022448"/>
    </source>
</evidence>
<dbReference type="GO" id="GO:0005509">
    <property type="term" value="F:calcium ion binding"/>
    <property type="evidence" value="ECO:0007669"/>
    <property type="project" value="InterPro"/>
</dbReference>
<feature type="transmembrane region" description="Helical" evidence="9">
    <location>
        <begin position="232"/>
        <end position="249"/>
    </location>
</feature>
<accession>A0A9K3PWI6</accession>
<reference evidence="11" key="1">
    <citation type="journal article" date="2021" name="Sci. Rep.">
        <title>Diploid genomic architecture of Nitzschia inconspicua, an elite biomass production diatom.</title>
        <authorList>
            <person name="Oliver A."/>
            <person name="Podell S."/>
            <person name="Pinowska A."/>
            <person name="Traller J.C."/>
            <person name="Smith S.R."/>
            <person name="McClure R."/>
            <person name="Beliaev A."/>
            <person name="Bohutskyi P."/>
            <person name="Hill E.A."/>
            <person name="Rabines A."/>
            <person name="Zheng H."/>
            <person name="Allen L.Z."/>
            <person name="Kuo A."/>
            <person name="Grigoriev I.V."/>
            <person name="Allen A.E."/>
            <person name="Hazlebeck D."/>
            <person name="Allen E.E."/>
        </authorList>
    </citation>
    <scope>NUCLEOTIDE SEQUENCE</scope>
    <source>
        <strain evidence="11">Hildebrandi</strain>
    </source>
</reference>
<dbReference type="Pfam" id="PF07885">
    <property type="entry name" value="Ion_trans_2"/>
    <property type="match status" value="2"/>
</dbReference>
<keyword evidence="3 9" id="KW-0812">Transmembrane</keyword>
<keyword evidence="6 9" id="KW-0472">Membrane</keyword>
<evidence type="ECO:0000256" key="3">
    <source>
        <dbReference type="ARBA" id="ARBA00022692"/>
    </source>
</evidence>
<keyword evidence="5" id="KW-0406">Ion transport</keyword>
<keyword evidence="2" id="KW-0813">Transport</keyword>
<feature type="domain" description="EF-hand" evidence="10">
    <location>
        <begin position="358"/>
        <end position="393"/>
    </location>
</feature>
<feature type="transmembrane region" description="Helical" evidence="9">
    <location>
        <begin position="149"/>
        <end position="173"/>
    </location>
</feature>
<dbReference type="InterPro" id="IPR013099">
    <property type="entry name" value="K_chnl_dom"/>
</dbReference>
<feature type="transmembrane region" description="Helical" evidence="9">
    <location>
        <begin position="285"/>
        <end position="307"/>
    </location>
</feature>
<dbReference type="AlphaFoldDB" id="A0A9K3PWI6"/>
<keyword evidence="7 11" id="KW-0407">Ion channel</keyword>
<dbReference type="Proteomes" id="UP000693970">
    <property type="component" value="Unassembled WGS sequence"/>
</dbReference>
<dbReference type="InterPro" id="IPR002048">
    <property type="entry name" value="EF_hand_dom"/>
</dbReference>
<comment type="subcellular location">
    <subcellularLocation>
        <location evidence="1">Membrane</location>
        <topology evidence="1">Multi-pass membrane protein</topology>
    </subcellularLocation>
</comment>
<feature type="compositionally biased region" description="Basic and acidic residues" evidence="8">
    <location>
        <begin position="56"/>
        <end position="70"/>
    </location>
</feature>
<evidence type="ECO:0000256" key="5">
    <source>
        <dbReference type="ARBA" id="ARBA00023065"/>
    </source>
</evidence>
<feature type="transmembrane region" description="Helical" evidence="9">
    <location>
        <begin position="120"/>
        <end position="137"/>
    </location>
</feature>
<dbReference type="OrthoDB" id="46272at2759"/>
<gene>
    <name evidence="11" type="ORF">IV203_034812</name>
</gene>